<proteinExistence type="predicted"/>
<dbReference type="PANTHER" id="PTHR10582">
    <property type="entry name" value="TRANSIENT RECEPTOR POTENTIAL ION CHANNEL PROTEIN"/>
    <property type="match status" value="1"/>
</dbReference>
<organism evidence="3">
    <name type="scientific">Rhizophagus irregularis (strain DAOM 181602 / DAOM 197198 / MUCL 43194)</name>
    <name type="common">Arbuscular mycorrhizal fungus</name>
    <name type="synonym">Glomus intraradices</name>
    <dbReference type="NCBI Taxonomy" id="747089"/>
    <lineage>
        <taxon>Eukaryota</taxon>
        <taxon>Fungi</taxon>
        <taxon>Fungi incertae sedis</taxon>
        <taxon>Mucoromycota</taxon>
        <taxon>Glomeromycotina</taxon>
        <taxon>Glomeromycetes</taxon>
        <taxon>Glomerales</taxon>
        <taxon>Glomeraceae</taxon>
        <taxon>Rhizophagus</taxon>
    </lineage>
</organism>
<keyword evidence="2" id="KW-0812">Transmembrane</keyword>
<feature type="transmembrane region" description="Helical" evidence="2">
    <location>
        <begin position="550"/>
        <end position="570"/>
    </location>
</feature>
<sequence length="769" mass="88624">MNMKYSYDYFDKLGDPDEQFIKDFIKDLKDLKILYDEKDKIDDIEDIDSLMEYIKGKMHVKGKMQADLEEIKIITENESQQFKFIFPEIYNESTVKWKNDDSIRKLINHCINKNKKKEYKYMLVISHLLPILVENSYKNLIDELVTELTYTKVPEEWYQEEGSNKIQKKESYLSIREELWGYRFPRHKVRPLHSSIFDRIEKVPRHQVTLCYVPLPGLCTFPNYKDNNILFPRGASPFVKLVMSNSDELLDEKHASSKIFESPFFHAIVKFKWHIHGRIIFIIVLLIYLAFFLLFVTSITLDFNKDKAIVDAIKNYTNKITIEATKSYITVITATIGSETNSMINNVTIAETVKSNIGVITAAISKASIEVNRDKLHIITLAINNAAIEVITSEEINQTIINLAINDATIAEINSNYVTEINKSISNIDITTLNETINSTGGRLIMIVCLILVAMAILLLIRHTIIVVKNGFGKKIFTAPSTYVLIASAIVIVITGFMELKFLDYGSNIRVQFQAVSIFLLWICFIGLLCLFKKIGVFIIIIMHICRRTLWLVFLLCIFIFGIAHSMLVATSMSPPEFDDEKNSPKENTFDGYGISIYNIWIGFINAGFDYLDPWIKSPYMILTNILFTFFTSIIIMNLFIAFVNNIYEETRERAYTEWTVIRARVLVFLELAVSFPQEKFFLSFLIAHFGRDDKGCFPPTILYEVPTQKVEEWFKSKQSSNETSTTNEESSTNLFLVTFCYIKIRAGPHVIVNLASVHDKKSTILKLL</sequence>
<dbReference type="GO" id="GO:0005216">
    <property type="term" value="F:monoatomic ion channel activity"/>
    <property type="evidence" value="ECO:0007669"/>
    <property type="project" value="InterPro"/>
</dbReference>
<feature type="transmembrane region" description="Helical" evidence="2">
    <location>
        <begin position="590"/>
        <end position="609"/>
    </location>
</feature>
<dbReference type="InterPro" id="IPR024862">
    <property type="entry name" value="TRPV"/>
</dbReference>
<keyword evidence="1" id="KW-0677">Repeat</keyword>
<dbReference type="GO" id="GO:0098703">
    <property type="term" value="P:calcium ion import across plasma membrane"/>
    <property type="evidence" value="ECO:0007669"/>
    <property type="project" value="TreeGrafter"/>
</dbReference>
<feature type="transmembrane region" description="Helical" evidence="2">
    <location>
        <begin position="477"/>
        <end position="498"/>
    </location>
</feature>
<protein>
    <recommendedName>
        <fullName evidence="4">Ion transport domain-containing protein</fullName>
    </recommendedName>
</protein>
<evidence type="ECO:0000313" key="3">
    <source>
        <dbReference type="EMBL" id="ESA09793.1"/>
    </source>
</evidence>
<feature type="transmembrane region" description="Helical" evidence="2">
    <location>
        <begin position="279"/>
        <end position="301"/>
    </location>
</feature>
<gene>
    <name evidence="3" type="ORF">GLOINDRAFT_97625</name>
</gene>
<name>U9TTY6_RHIID</name>
<evidence type="ECO:0000256" key="2">
    <source>
        <dbReference type="SAM" id="Phobius"/>
    </source>
</evidence>
<reference evidence="3" key="1">
    <citation type="submission" date="2013-07" db="EMBL/GenBank/DDBJ databases">
        <title>The genome of an arbuscular mycorrhizal fungus provides insights into the evolution of the oldest plant symbiosis.</title>
        <authorList>
            <consortium name="DOE Joint Genome Institute"/>
            <person name="Tisserant E."/>
            <person name="Malbreil M."/>
            <person name="Kuo A."/>
            <person name="Kohler A."/>
            <person name="Symeonidi A."/>
            <person name="Balestrini R."/>
            <person name="Charron P."/>
            <person name="Duensing N."/>
            <person name="Frei-dit-Frey N."/>
            <person name="Gianinazzi-Pearson V."/>
            <person name="Gilbert B."/>
            <person name="Handa Y."/>
            <person name="Hijri M."/>
            <person name="Kaul R."/>
            <person name="Kawaguchi M."/>
            <person name="Krajinski F."/>
            <person name="Lammers P."/>
            <person name="Lapierre D."/>
            <person name="Masclaux F.G."/>
            <person name="Murat C."/>
            <person name="Morin E."/>
            <person name="Ndikumana S."/>
            <person name="Pagni M."/>
            <person name="Petitpierre D."/>
            <person name="Requena N."/>
            <person name="Rosikiewicz P."/>
            <person name="Riley R."/>
            <person name="Saito K."/>
            <person name="San Clemente H."/>
            <person name="Shapiro H."/>
            <person name="van Tuinen D."/>
            <person name="Becard G."/>
            <person name="Bonfante P."/>
            <person name="Paszkowski U."/>
            <person name="Shachar-Hill Y."/>
            <person name="Young J.P."/>
            <person name="Sanders I.R."/>
            <person name="Henrissat B."/>
            <person name="Rensing S.A."/>
            <person name="Grigoriev I.V."/>
            <person name="Corradi N."/>
            <person name="Roux C."/>
            <person name="Martin F."/>
        </authorList>
    </citation>
    <scope>NUCLEOTIDE SEQUENCE</scope>
    <source>
        <strain evidence="3">DAOM 197198</strain>
    </source>
</reference>
<dbReference type="EMBL" id="KI287719">
    <property type="protein sequence ID" value="ESA09793.1"/>
    <property type="molecule type" value="Genomic_DNA"/>
</dbReference>
<dbReference type="PANTHER" id="PTHR10582:SF2">
    <property type="entry name" value="INACTIVE"/>
    <property type="match status" value="1"/>
</dbReference>
<dbReference type="VEuPathDB" id="FungiDB:RhiirFUN_025504"/>
<dbReference type="AlphaFoldDB" id="U9TTY6"/>
<dbReference type="Gene3D" id="1.10.287.70">
    <property type="match status" value="1"/>
</dbReference>
<evidence type="ECO:0008006" key="4">
    <source>
        <dbReference type="Google" id="ProtNLM"/>
    </source>
</evidence>
<feature type="transmembrane region" description="Helical" evidence="2">
    <location>
        <begin position="518"/>
        <end position="543"/>
    </location>
</feature>
<keyword evidence="2" id="KW-1133">Transmembrane helix</keyword>
<feature type="transmembrane region" description="Helical" evidence="2">
    <location>
        <begin position="444"/>
        <end position="465"/>
    </location>
</feature>
<dbReference type="GO" id="GO:0005886">
    <property type="term" value="C:plasma membrane"/>
    <property type="evidence" value="ECO:0007669"/>
    <property type="project" value="TreeGrafter"/>
</dbReference>
<feature type="transmembrane region" description="Helical" evidence="2">
    <location>
        <begin position="621"/>
        <end position="644"/>
    </location>
</feature>
<dbReference type="HOGENOM" id="CLU_395437_0_0_1"/>
<accession>U9TTY6</accession>
<keyword evidence="2" id="KW-0472">Membrane</keyword>
<evidence type="ECO:0000256" key="1">
    <source>
        <dbReference type="ARBA" id="ARBA00022737"/>
    </source>
</evidence>